<reference evidence="2" key="1">
    <citation type="journal article" date="2008" name="J. Bacteriol.">
        <title>Genome sequence of the fish pathogen Renibacterium salmoninarum suggests reductive evolution away from an environmental Arthrobacter ancestor.</title>
        <authorList>
            <person name="Wiens G.D."/>
            <person name="Rockey D.D."/>
            <person name="Wu Z."/>
            <person name="Chang J."/>
            <person name="Levy R."/>
            <person name="Crane S."/>
            <person name="Chen D.S."/>
            <person name="Capri G.R."/>
            <person name="Burnett J.R."/>
            <person name="Sudheesh P.S."/>
            <person name="Schipma M.J."/>
            <person name="Burd H."/>
            <person name="Bhattacharyya A."/>
            <person name="Rhodes L.D."/>
            <person name="Kaul R."/>
            <person name="Strom M.S."/>
        </authorList>
    </citation>
    <scope>NUCLEOTIDE SEQUENCE [LARGE SCALE GENOMIC DNA]</scope>
    <source>
        <strain evidence="2">ATCC 33209 / DSM 20767 / JCM 11484 / NBRC 15589 / NCIMB 2235</strain>
    </source>
</reference>
<dbReference type="HOGENOM" id="CLU_3011112_0_0_11"/>
<organism evidence="1 2">
    <name type="scientific">Renibacterium salmoninarum (strain ATCC 33209 / DSM 20767 / JCM 11484 / NBRC 15589 / NCIMB 2235)</name>
    <dbReference type="NCBI Taxonomy" id="288705"/>
    <lineage>
        <taxon>Bacteria</taxon>
        <taxon>Bacillati</taxon>
        <taxon>Actinomycetota</taxon>
        <taxon>Actinomycetes</taxon>
        <taxon>Micrococcales</taxon>
        <taxon>Micrococcaceae</taxon>
        <taxon>Renibacterium</taxon>
    </lineage>
</organism>
<protein>
    <submittedName>
        <fullName evidence="1">Uncharacterized protein</fullName>
    </submittedName>
</protein>
<accession>A9WSK1</accession>
<keyword evidence="2" id="KW-1185">Reference proteome</keyword>
<name>A9WSK1_RENSM</name>
<dbReference type="KEGG" id="rsa:RSal33209_2057"/>
<sequence length="56" mass="5830">MIPDLLPMEKVNLAATWLAAIAAVEPAPVKAIAAAVAGKAKSMVRREKGSILGLLY</sequence>
<proteinExistence type="predicted"/>
<dbReference type="STRING" id="288705.RSal33209_2057"/>
<dbReference type="Proteomes" id="UP000002007">
    <property type="component" value="Chromosome"/>
</dbReference>
<evidence type="ECO:0000313" key="1">
    <source>
        <dbReference type="EMBL" id="ABY23789.1"/>
    </source>
</evidence>
<dbReference type="EMBL" id="CP000910">
    <property type="protein sequence ID" value="ABY23789.1"/>
    <property type="molecule type" value="Genomic_DNA"/>
</dbReference>
<evidence type="ECO:0000313" key="2">
    <source>
        <dbReference type="Proteomes" id="UP000002007"/>
    </source>
</evidence>
<gene>
    <name evidence="1" type="ordered locus">RSal33209_2057</name>
</gene>
<dbReference type="AlphaFoldDB" id="A9WSK1"/>